<feature type="transmembrane region" description="Helical" evidence="7">
    <location>
        <begin position="20"/>
        <end position="42"/>
    </location>
</feature>
<dbReference type="PANTHER" id="PTHR42709">
    <property type="entry name" value="ALKALINE PHOSPHATASE LIKE PROTEIN"/>
    <property type="match status" value="1"/>
</dbReference>
<comment type="similarity">
    <text evidence="2">Belongs to the DedA family.</text>
</comment>
<organism evidence="9 10">
    <name type="scientific">Dermacoccus barathri</name>
    <dbReference type="NCBI Taxonomy" id="322601"/>
    <lineage>
        <taxon>Bacteria</taxon>
        <taxon>Bacillati</taxon>
        <taxon>Actinomycetota</taxon>
        <taxon>Actinomycetes</taxon>
        <taxon>Micrococcales</taxon>
        <taxon>Dermacoccaceae</taxon>
        <taxon>Dermacoccus</taxon>
    </lineage>
</organism>
<keyword evidence="10" id="KW-1185">Reference proteome</keyword>
<dbReference type="RefSeq" id="WP_241510952.1">
    <property type="nucleotide sequence ID" value="NZ_BAAANV010000021.1"/>
</dbReference>
<feature type="transmembrane region" description="Helical" evidence="7">
    <location>
        <begin position="192"/>
        <end position="209"/>
    </location>
</feature>
<evidence type="ECO:0000256" key="1">
    <source>
        <dbReference type="ARBA" id="ARBA00004651"/>
    </source>
</evidence>
<comment type="caution">
    <text evidence="9">The sequence shown here is derived from an EMBL/GenBank/DDBJ whole genome shotgun (WGS) entry which is preliminary data.</text>
</comment>
<dbReference type="EMBL" id="BAAANV010000021">
    <property type="protein sequence ID" value="GAA1536553.1"/>
    <property type="molecule type" value="Genomic_DNA"/>
</dbReference>
<evidence type="ECO:0000313" key="10">
    <source>
        <dbReference type="Proteomes" id="UP001501288"/>
    </source>
</evidence>
<keyword evidence="5 7" id="KW-1133">Transmembrane helix</keyword>
<dbReference type="Proteomes" id="UP001501288">
    <property type="component" value="Unassembled WGS sequence"/>
</dbReference>
<dbReference type="InterPro" id="IPR032816">
    <property type="entry name" value="VTT_dom"/>
</dbReference>
<reference evidence="9 10" key="1">
    <citation type="journal article" date="2019" name="Int. J. Syst. Evol. Microbiol.">
        <title>The Global Catalogue of Microorganisms (GCM) 10K type strain sequencing project: providing services to taxonomists for standard genome sequencing and annotation.</title>
        <authorList>
            <consortium name="The Broad Institute Genomics Platform"/>
            <consortium name="The Broad Institute Genome Sequencing Center for Infectious Disease"/>
            <person name="Wu L."/>
            <person name="Ma J."/>
        </authorList>
    </citation>
    <scope>NUCLEOTIDE SEQUENCE [LARGE SCALE GENOMIC DNA]</scope>
    <source>
        <strain evidence="9 10">JCM 14588</strain>
    </source>
</reference>
<evidence type="ECO:0000256" key="5">
    <source>
        <dbReference type="ARBA" id="ARBA00022989"/>
    </source>
</evidence>
<evidence type="ECO:0000256" key="4">
    <source>
        <dbReference type="ARBA" id="ARBA00022692"/>
    </source>
</evidence>
<sequence>MMTVLAVQPSERVEGGPTSGIAGFAVDLMESIGGVGAGLLVAAENLFPPIPSEAILPIAGFAAAQGVITLWGAILWTTAGSVIGALALFWLGRAIGREKLVRILDRMPLMKVEDLERTERWFARHGDKAVFLGRMVPVFRSLISVPAGFTGMAVWKFTVLTTLGSLLWNTAFVLAGYVLGANWPVIEPYVGVAEKVVIGLVVVALVYFVQHRLRQRPSASS</sequence>
<name>A0ABN2BCH8_9MICO</name>
<dbReference type="PANTHER" id="PTHR42709:SF6">
    <property type="entry name" value="UNDECAPRENYL PHOSPHATE TRANSPORTER A"/>
    <property type="match status" value="1"/>
</dbReference>
<keyword evidence="3" id="KW-1003">Cell membrane</keyword>
<protein>
    <submittedName>
        <fullName evidence="9">DedA family protein</fullName>
    </submittedName>
</protein>
<evidence type="ECO:0000256" key="6">
    <source>
        <dbReference type="ARBA" id="ARBA00023136"/>
    </source>
</evidence>
<feature type="transmembrane region" description="Helical" evidence="7">
    <location>
        <begin position="166"/>
        <end position="186"/>
    </location>
</feature>
<evidence type="ECO:0000256" key="3">
    <source>
        <dbReference type="ARBA" id="ARBA00022475"/>
    </source>
</evidence>
<gene>
    <name evidence="9" type="ORF">GCM10009762_08030</name>
</gene>
<keyword evidence="4 7" id="KW-0812">Transmembrane</keyword>
<evidence type="ECO:0000256" key="2">
    <source>
        <dbReference type="ARBA" id="ARBA00010792"/>
    </source>
</evidence>
<dbReference type="Pfam" id="PF09335">
    <property type="entry name" value="VTT_dom"/>
    <property type="match status" value="1"/>
</dbReference>
<feature type="transmembrane region" description="Helical" evidence="7">
    <location>
        <begin position="79"/>
        <end position="96"/>
    </location>
</feature>
<evidence type="ECO:0000259" key="8">
    <source>
        <dbReference type="Pfam" id="PF09335"/>
    </source>
</evidence>
<evidence type="ECO:0000313" key="9">
    <source>
        <dbReference type="EMBL" id="GAA1536553.1"/>
    </source>
</evidence>
<comment type="subcellular location">
    <subcellularLocation>
        <location evidence="1">Cell membrane</location>
        <topology evidence="1">Multi-pass membrane protein</topology>
    </subcellularLocation>
</comment>
<feature type="domain" description="VTT" evidence="8">
    <location>
        <begin position="51"/>
        <end position="177"/>
    </location>
</feature>
<dbReference type="InterPro" id="IPR051311">
    <property type="entry name" value="DedA_domain"/>
</dbReference>
<keyword evidence="6 7" id="KW-0472">Membrane</keyword>
<accession>A0ABN2BCH8</accession>
<evidence type="ECO:0000256" key="7">
    <source>
        <dbReference type="SAM" id="Phobius"/>
    </source>
</evidence>
<proteinExistence type="inferred from homology"/>